<dbReference type="Gene3D" id="1.10.10.10">
    <property type="entry name" value="Winged helix-like DNA-binding domain superfamily/Winged helix DNA-binding domain"/>
    <property type="match status" value="1"/>
</dbReference>
<dbReference type="InterPro" id="IPR057727">
    <property type="entry name" value="WCX_dom"/>
</dbReference>
<dbReference type="InterPro" id="IPR028349">
    <property type="entry name" value="PafC-like"/>
</dbReference>
<dbReference type="EMBL" id="JARPXM010000013">
    <property type="protein sequence ID" value="MDT2539063.1"/>
    <property type="molecule type" value="Genomic_DNA"/>
</dbReference>
<evidence type="ECO:0000313" key="5">
    <source>
        <dbReference type="Proteomes" id="UP001249240"/>
    </source>
</evidence>
<keyword evidence="1" id="KW-0805">Transcription regulation</keyword>
<dbReference type="AlphaFoldDB" id="A0AAW8T0D6"/>
<evidence type="ECO:0000313" key="4">
    <source>
        <dbReference type="EMBL" id="MDT2539063.1"/>
    </source>
</evidence>
<dbReference type="SUPFAM" id="SSF46785">
    <property type="entry name" value="Winged helix' DNA-binding domain"/>
    <property type="match status" value="1"/>
</dbReference>
<dbReference type="InterPro" id="IPR001034">
    <property type="entry name" value="DeoR_HTH"/>
</dbReference>
<evidence type="ECO:0000256" key="2">
    <source>
        <dbReference type="ARBA" id="ARBA00023163"/>
    </source>
</evidence>
<name>A0AAW8T0D6_9ENTE</name>
<feature type="domain" description="HTH deoR-type" evidence="3">
    <location>
        <begin position="2"/>
        <end position="60"/>
    </location>
</feature>
<dbReference type="InterPro" id="IPR013196">
    <property type="entry name" value="HTH_11"/>
</dbReference>
<dbReference type="PIRSF" id="PIRSF016838">
    <property type="entry name" value="PafC"/>
    <property type="match status" value="1"/>
</dbReference>
<comment type="caution">
    <text evidence="4">The sequence shown here is derived from an EMBL/GenBank/DDBJ whole genome shotgun (WGS) entry which is preliminary data.</text>
</comment>
<evidence type="ECO:0000259" key="3">
    <source>
        <dbReference type="PROSITE" id="PS51000"/>
    </source>
</evidence>
<dbReference type="GO" id="GO:0003700">
    <property type="term" value="F:DNA-binding transcription factor activity"/>
    <property type="evidence" value="ECO:0007669"/>
    <property type="project" value="InterPro"/>
</dbReference>
<sequence length="297" mass="34787">MIESRLLQILFILLEKGSITAPELAEMFEVSPRTIYRDIDALSAAGVPIYAVRGKGGGIFIQENYVLDKQLVSDDEQREILLALQNLMLTNGTTTSPLASKLSRLFKKDPIDWLEIDFTDWSGQRTHLFEELQRAILTKQVIQISYLSSKSQYTQRELEPLKLVFREKAWYLYAFCRLRGECRLFKITRIRELRRLSDTFVREVPKKVFSEKQTPPENVVELTLSFDEAMAYRVQEEFENIIQREDGTTIVTIRFSDDESTMNYLFSFGDHLEILDPPEYRKKMADRIEKLLNKYRT</sequence>
<proteinExistence type="predicted"/>
<dbReference type="Pfam" id="PF13280">
    <property type="entry name" value="WYL"/>
    <property type="match status" value="1"/>
</dbReference>
<dbReference type="SMART" id="SM00420">
    <property type="entry name" value="HTH_DEOR"/>
    <property type="match status" value="1"/>
</dbReference>
<dbReference type="PROSITE" id="PS52050">
    <property type="entry name" value="WYL"/>
    <property type="match status" value="1"/>
</dbReference>
<dbReference type="Pfam" id="PF25583">
    <property type="entry name" value="WCX"/>
    <property type="match status" value="1"/>
</dbReference>
<dbReference type="Pfam" id="PF08279">
    <property type="entry name" value="HTH_11"/>
    <property type="match status" value="1"/>
</dbReference>
<dbReference type="InterPro" id="IPR051534">
    <property type="entry name" value="CBASS_pafABC_assoc_protein"/>
</dbReference>
<dbReference type="Proteomes" id="UP001249240">
    <property type="component" value="Unassembled WGS sequence"/>
</dbReference>
<dbReference type="InterPro" id="IPR036388">
    <property type="entry name" value="WH-like_DNA-bd_sf"/>
</dbReference>
<evidence type="ECO:0000256" key="1">
    <source>
        <dbReference type="ARBA" id="ARBA00023015"/>
    </source>
</evidence>
<dbReference type="PANTHER" id="PTHR34580:SF1">
    <property type="entry name" value="PROTEIN PAFC"/>
    <property type="match status" value="1"/>
</dbReference>
<accession>A0AAW8T0D6</accession>
<organism evidence="4 5">
    <name type="scientific">Enterococcus raffinosus</name>
    <dbReference type="NCBI Taxonomy" id="71452"/>
    <lineage>
        <taxon>Bacteria</taxon>
        <taxon>Bacillati</taxon>
        <taxon>Bacillota</taxon>
        <taxon>Bacilli</taxon>
        <taxon>Lactobacillales</taxon>
        <taxon>Enterococcaceae</taxon>
        <taxon>Enterococcus</taxon>
    </lineage>
</organism>
<dbReference type="InterPro" id="IPR026881">
    <property type="entry name" value="WYL_dom"/>
</dbReference>
<protein>
    <submittedName>
        <fullName evidence="4">YafY family protein</fullName>
    </submittedName>
</protein>
<dbReference type="PROSITE" id="PS51000">
    <property type="entry name" value="HTH_DEOR_2"/>
    <property type="match status" value="1"/>
</dbReference>
<dbReference type="RefSeq" id="WP_028020420.1">
    <property type="nucleotide sequence ID" value="NZ_BAAAXM010000027.1"/>
</dbReference>
<reference evidence="4" key="1">
    <citation type="submission" date="2023-03" db="EMBL/GenBank/DDBJ databases">
        <authorList>
            <person name="Shen W."/>
            <person name="Cai J."/>
        </authorList>
    </citation>
    <scope>NUCLEOTIDE SEQUENCE</scope>
    <source>
        <strain evidence="4">B646-2</strain>
    </source>
</reference>
<gene>
    <name evidence="4" type="ORF">P7D78_13090</name>
</gene>
<dbReference type="PANTHER" id="PTHR34580">
    <property type="match status" value="1"/>
</dbReference>
<dbReference type="InterPro" id="IPR036390">
    <property type="entry name" value="WH_DNA-bd_sf"/>
</dbReference>
<keyword evidence="2" id="KW-0804">Transcription</keyword>